<dbReference type="GO" id="GO:0003677">
    <property type="term" value="F:DNA binding"/>
    <property type="evidence" value="ECO:0007669"/>
    <property type="project" value="TreeGrafter"/>
</dbReference>
<dbReference type="Pfam" id="PF00270">
    <property type="entry name" value="DEAD"/>
    <property type="match status" value="1"/>
</dbReference>
<dbReference type="GO" id="GO:0005524">
    <property type="term" value="F:ATP binding"/>
    <property type="evidence" value="ECO:0007669"/>
    <property type="project" value="InterPro"/>
</dbReference>
<dbReference type="GO" id="GO:0016887">
    <property type="term" value="F:ATP hydrolysis activity"/>
    <property type="evidence" value="ECO:0007669"/>
    <property type="project" value="TreeGrafter"/>
</dbReference>
<organism evidence="2 3">
    <name type="scientific">Bradyrhizobium hipponense</name>
    <dbReference type="NCBI Taxonomy" id="2605638"/>
    <lineage>
        <taxon>Bacteria</taxon>
        <taxon>Pseudomonadati</taxon>
        <taxon>Pseudomonadota</taxon>
        <taxon>Alphaproteobacteria</taxon>
        <taxon>Hyphomicrobiales</taxon>
        <taxon>Nitrobacteraceae</taxon>
        <taxon>Bradyrhizobium</taxon>
    </lineage>
</organism>
<proteinExistence type="predicted"/>
<name>A0A5S4YHU9_9BRAD</name>
<dbReference type="InterPro" id="IPR052511">
    <property type="entry name" value="ATP-dep_Helicase"/>
</dbReference>
<gene>
    <name evidence="2" type="ORF">FXV83_28760</name>
</gene>
<dbReference type="Proteomes" id="UP000324797">
    <property type="component" value="Unassembled WGS sequence"/>
</dbReference>
<accession>A0A5S4YHU9</accession>
<sequence length="89" mass="9553">MPPRILTASAEPVALLPDRFQQWFAARGWAPRAHQLALLEKAREDRSALLIAPTGAGKTLAGFLPTLVELSGETKLSQQSPSSPPPLRG</sequence>
<protein>
    <recommendedName>
        <fullName evidence="1">DEAD/DEAH-box helicase domain-containing protein</fullName>
    </recommendedName>
</protein>
<dbReference type="EMBL" id="VSTH01000104">
    <property type="protein sequence ID" value="TYO63184.1"/>
    <property type="molecule type" value="Genomic_DNA"/>
</dbReference>
<comment type="caution">
    <text evidence="2">The sequence shown here is derived from an EMBL/GenBank/DDBJ whole genome shotgun (WGS) entry which is preliminary data.</text>
</comment>
<dbReference type="SUPFAM" id="SSF52540">
    <property type="entry name" value="P-loop containing nucleoside triphosphate hydrolases"/>
    <property type="match status" value="1"/>
</dbReference>
<keyword evidence="3" id="KW-1185">Reference proteome</keyword>
<dbReference type="Gene3D" id="3.40.50.300">
    <property type="entry name" value="P-loop containing nucleotide triphosphate hydrolases"/>
    <property type="match status" value="1"/>
</dbReference>
<feature type="domain" description="DEAD/DEAH-box helicase" evidence="1">
    <location>
        <begin position="33"/>
        <end position="71"/>
    </location>
</feature>
<dbReference type="AlphaFoldDB" id="A0A5S4YHU9"/>
<evidence type="ECO:0000259" key="1">
    <source>
        <dbReference type="Pfam" id="PF00270"/>
    </source>
</evidence>
<dbReference type="InterPro" id="IPR027417">
    <property type="entry name" value="P-loop_NTPase"/>
</dbReference>
<dbReference type="InterPro" id="IPR011545">
    <property type="entry name" value="DEAD/DEAH_box_helicase_dom"/>
</dbReference>
<dbReference type="PANTHER" id="PTHR47962">
    <property type="entry name" value="ATP-DEPENDENT HELICASE LHR-RELATED-RELATED"/>
    <property type="match status" value="1"/>
</dbReference>
<dbReference type="RefSeq" id="WP_148742983.1">
    <property type="nucleotide sequence ID" value="NZ_VSTH01000104.1"/>
</dbReference>
<evidence type="ECO:0000313" key="3">
    <source>
        <dbReference type="Proteomes" id="UP000324797"/>
    </source>
</evidence>
<dbReference type="PANTHER" id="PTHR47962:SF3">
    <property type="entry name" value="LARGE ATP-DEPENDENT HELICASE-RELATED PROTEIN"/>
    <property type="match status" value="1"/>
</dbReference>
<evidence type="ECO:0000313" key="2">
    <source>
        <dbReference type="EMBL" id="TYO63184.1"/>
    </source>
</evidence>
<feature type="non-terminal residue" evidence="2">
    <location>
        <position position="89"/>
    </location>
</feature>
<reference evidence="2 3" key="1">
    <citation type="submission" date="2019-08" db="EMBL/GenBank/DDBJ databases">
        <title>Bradyrhizobium hipponensis sp. nov., a rhizobium isolated from a Lupinus angustifolius root nodule in Tunisia.</title>
        <authorList>
            <person name="Off K."/>
            <person name="Rejili M."/>
            <person name="Mars M."/>
            <person name="Brachmann A."/>
            <person name="Marin M."/>
        </authorList>
    </citation>
    <scope>NUCLEOTIDE SEQUENCE [LARGE SCALE GENOMIC DNA]</scope>
    <source>
        <strain evidence="3">aSej3</strain>
    </source>
</reference>